<keyword evidence="1" id="KW-0812">Transmembrane</keyword>
<keyword evidence="3" id="KW-1185">Reference proteome</keyword>
<dbReference type="Pfam" id="PF12679">
    <property type="entry name" value="ABC2_membrane_2"/>
    <property type="match status" value="1"/>
</dbReference>
<dbReference type="AlphaFoldDB" id="A0A7K1UFZ6"/>
<dbReference type="PANTHER" id="PTHR37305:SF1">
    <property type="entry name" value="MEMBRANE PROTEIN"/>
    <property type="match status" value="1"/>
</dbReference>
<gene>
    <name evidence="2" type="ORF">GNZ21_03290</name>
</gene>
<comment type="caution">
    <text evidence="2">The sequence shown here is derived from an EMBL/GenBank/DDBJ whole genome shotgun (WGS) entry which is preliminary data.</text>
</comment>
<dbReference type="PANTHER" id="PTHR37305">
    <property type="entry name" value="INTEGRAL MEMBRANE PROTEIN-RELATED"/>
    <property type="match status" value="1"/>
</dbReference>
<keyword evidence="1" id="KW-0472">Membrane</keyword>
<feature type="transmembrane region" description="Helical" evidence="1">
    <location>
        <begin position="45"/>
        <end position="69"/>
    </location>
</feature>
<dbReference type="OrthoDB" id="3297477at2"/>
<protein>
    <submittedName>
        <fullName evidence="2">ABC transporter permease subunit</fullName>
    </submittedName>
</protein>
<feature type="transmembrane region" description="Helical" evidence="1">
    <location>
        <begin position="202"/>
        <end position="222"/>
    </location>
</feature>
<dbReference type="RefSeq" id="WP_157321307.1">
    <property type="nucleotide sequence ID" value="NZ_BMFX01000005.1"/>
</dbReference>
<dbReference type="GO" id="GO:0005886">
    <property type="term" value="C:plasma membrane"/>
    <property type="evidence" value="ECO:0007669"/>
    <property type="project" value="UniProtKB-SubCell"/>
</dbReference>
<name>A0A7K1UFZ6_9MICC</name>
<evidence type="ECO:0000313" key="2">
    <source>
        <dbReference type="EMBL" id="MVT25393.1"/>
    </source>
</evidence>
<dbReference type="Proteomes" id="UP000460157">
    <property type="component" value="Unassembled WGS sequence"/>
</dbReference>
<sequence length="287" mass="30235">MTPNLNTASSARPPAYQVDPTLSGVSFLGTFRSEFAKLKALRTSWWLSIVTIGLGAFIAGAVAFAYQQFAGDFSTNALDMAVQGQTGSFFAMILLGSLGVIAITTEFTTGAIRSSLTAVPRRTTLLSAKALALVVWTGLTTVIMVLIAHVLTALIADPLGLGDIVTDGEIALMYAKTWLVVVLTVLLGFGLGTLLRSSAGGIVVLASIMFVVQIVLSILMGVTDGAAWVEALIQVEYMNLVEGFINPTAGEYAFFPVLDPGPAAVGLLVWTAVPLVLGWLSFTRRDS</sequence>
<evidence type="ECO:0000313" key="3">
    <source>
        <dbReference type="Proteomes" id="UP000460157"/>
    </source>
</evidence>
<proteinExistence type="predicted"/>
<dbReference type="EMBL" id="WRPM01000023">
    <property type="protein sequence ID" value="MVT25393.1"/>
    <property type="molecule type" value="Genomic_DNA"/>
</dbReference>
<evidence type="ECO:0000256" key="1">
    <source>
        <dbReference type="SAM" id="Phobius"/>
    </source>
</evidence>
<keyword evidence="1" id="KW-1133">Transmembrane helix</keyword>
<feature type="transmembrane region" description="Helical" evidence="1">
    <location>
        <begin position="89"/>
        <end position="109"/>
    </location>
</feature>
<accession>A0A7K1UFZ6</accession>
<organism evidence="2 3">
    <name type="scientific">Nesterenkonia alkaliphila</name>
    <dbReference type="NCBI Taxonomy" id="1463631"/>
    <lineage>
        <taxon>Bacteria</taxon>
        <taxon>Bacillati</taxon>
        <taxon>Actinomycetota</taxon>
        <taxon>Actinomycetes</taxon>
        <taxon>Micrococcales</taxon>
        <taxon>Micrococcaceae</taxon>
        <taxon>Nesterenkonia</taxon>
    </lineage>
</organism>
<reference evidence="2 3" key="1">
    <citation type="submission" date="2019-12" db="EMBL/GenBank/DDBJ databases">
        <title>Nesterenkonia muleiensis sp. nov., a novel actinobacterium isolated from sap of Populus euphratica.</title>
        <authorList>
            <person name="Wang R."/>
        </authorList>
    </citation>
    <scope>NUCLEOTIDE SEQUENCE [LARGE SCALE GENOMIC DNA]</scope>
    <source>
        <strain evidence="2 3">F10</strain>
    </source>
</reference>
<feature type="transmembrane region" description="Helical" evidence="1">
    <location>
        <begin position="130"/>
        <end position="155"/>
    </location>
</feature>
<feature type="transmembrane region" description="Helical" evidence="1">
    <location>
        <begin position="263"/>
        <end position="282"/>
    </location>
</feature>
<dbReference type="GO" id="GO:0140359">
    <property type="term" value="F:ABC-type transporter activity"/>
    <property type="evidence" value="ECO:0007669"/>
    <property type="project" value="InterPro"/>
</dbReference>
<feature type="transmembrane region" description="Helical" evidence="1">
    <location>
        <begin position="175"/>
        <end position="195"/>
    </location>
</feature>